<evidence type="ECO:0000313" key="3">
    <source>
        <dbReference type="Proteomes" id="UP000734511"/>
    </source>
</evidence>
<keyword evidence="1" id="KW-1133">Transmembrane helix</keyword>
<reference evidence="2 3" key="1">
    <citation type="submission" date="2020-03" db="EMBL/GenBank/DDBJ databases">
        <title>WGS of actinomycetes isolated from Thailand.</title>
        <authorList>
            <person name="Thawai C."/>
        </authorList>
    </citation>
    <scope>NUCLEOTIDE SEQUENCE [LARGE SCALE GENOMIC DNA]</scope>
    <source>
        <strain evidence="2 3">PRB2-1</strain>
    </source>
</reference>
<evidence type="ECO:0000256" key="1">
    <source>
        <dbReference type="SAM" id="Phobius"/>
    </source>
</evidence>
<keyword evidence="3" id="KW-1185">Reference proteome</keyword>
<name>A0ABX0ZW51_9ACTN</name>
<feature type="transmembrane region" description="Helical" evidence="1">
    <location>
        <begin position="67"/>
        <end position="86"/>
    </location>
</feature>
<dbReference type="Proteomes" id="UP000734511">
    <property type="component" value="Unassembled WGS sequence"/>
</dbReference>
<protein>
    <submittedName>
        <fullName evidence="2">Uncharacterized protein</fullName>
    </submittedName>
</protein>
<proteinExistence type="predicted"/>
<organism evidence="2 3">
    <name type="scientific">Actinacidiphila epipremni</name>
    <dbReference type="NCBI Taxonomy" id="2053013"/>
    <lineage>
        <taxon>Bacteria</taxon>
        <taxon>Bacillati</taxon>
        <taxon>Actinomycetota</taxon>
        <taxon>Actinomycetes</taxon>
        <taxon>Kitasatosporales</taxon>
        <taxon>Streptomycetaceae</taxon>
        <taxon>Actinacidiphila</taxon>
    </lineage>
</organism>
<feature type="transmembrane region" description="Helical" evidence="1">
    <location>
        <begin position="42"/>
        <end position="61"/>
    </location>
</feature>
<dbReference type="RefSeq" id="WP_167986005.1">
    <property type="nucleotide sequence ID" value="NZ_JAATEJ010000027.1"/>
</dbReference>
<gene>
    <name evidence="2" type="ORF">HCN08_27715</name>
</gene>
<keyword evidence="1" id="KW-0472">Membrane</keyword>
<comment type="caution">
    <text evidence="2">The sequence shown here is derived from an EMBL/GenBank/DDBJ whole genome shotgun (WGS) entry which is preliminary data.</text>
</comment>
<sequence length="150" mass="16608">MTSTSDGPDMRVGAERSPLGEDRIKHLEFIQAVINRMATNSFFVKGWVLTLAAGLLTVSASQLSWKIATVGLVPLLCFWSLDGYFLQQERLFRRLYDDVRHVDSSVEMMSMNVGPYLARTSFLDAALSRTLILFHGALLVADLAVLAATL</sequence>
<feature type="transmembrane region" description="Helical" evidence="1">
    <location>
        <begin position="131"/>
        <end position="149"/>
    </location>
</feature>
<evidence type="ECO:0000313" key="2">
    <source>
        <dbReference type="EMBL" id="NJP47162.1"/>
    </source>
</evidence>
<keyword evidence="1" id="KW-0812">Transmembrane</keyword>
<dbReference type="EMBL" id="JAATEJ010000027">
    <property type="protein sequence ID" value="NJP47162.1"/>
    <property type="molecule type" value="Genomic_DNA"/>
</dbReference>
<accession>A0ABX0ZW51</accession>